<proteinExistence type="predicted"/>
<comment type="caution">
    <text evidence="1">The sequence shown here is derived from an EMBL/GenBank/DDBJ whole genome shotgun (WGS) entry which is preliminary data.</text>
</comment>
<dbReference type="Proteomes" id="UP000735874">
    <property type="component" value="Unassembled WGS sequence"/>
</dbReference>
<sequence>MIKIRLFPTRKQKEKLDQISAAQRAIYNDDEGIRAEVRSHFEAGNNWRVLSNKRELERHKEVQDEVRDSANRDFIKTTKSSIAGFFAVLKRDEKTTYPDMKFKSKFAPSNSIEIPRDISR</sequence>
<dbReference type="Pfam" id="PF12323">
    <property type="entry name" value="HTH_OrfB_IS605"/>
    <property type="match status" value="1"/>
</dbReference>
<gene>
    <name evidence="1" type="ORF">PC113_g18451</name>
</gene>
<name>A0A8T0Y8E8_9STRA</name>
<organism evidence="1 2">
    <name type="scientific">Phytophthora cactorum</name>
    <dbReference type="NCBI Taxonomy" id="29920"/>
    <lineage>
        <taxon>Eukaryota</taxon>
        <taxon>Sar</taxon>
        <taxon>Stramenopiles</taxon>
        <taxon>Oomycota</taxon>
        <taxon>Peronosporomycetes</taxon>
        <taxon>Peronosporales</taxon>
        <taxon>Peronosporaceae</taxon>
        <taxon>Phytophthora</taxon>
    </lineage>
</organism>
<accession>A0A8T0Y8E8</accession>
<evidence type="ECO:0000313" key="2">
    <source>
        <dbReference type="Proteomes" id="UP000735874"/>
    </source>
</evidence>
<evidence type="ECO:0000313" key="1">
    <source>
        <dbReference type="EMBL" id="KAG2844169.1"/>
    </source>
</evidence>
<dbReference type="InterPro" id="IPR021027">
    <property type="entry name" value="Transposase_put_HTH"/>
</dbReference>
<dbReference type="EMBL" id="RCMG01000868">
    <property type="protein sequence ID" value="KAG2844169.1"/>
    <property type="molecule type" value="Genomic_DNA"/>
</dbReference>
<reference evidence="1" key="1">
    <citation type="submission" date="2018-10" db="EMBL/GenBank/DDBJ databases">
        <title>Effector identification in a new, highly contiguous assembly of the strawberry crown rot pathogen Phytophthora cactorum.</title>
        <authorList>
            <person name="Armitage A.D."/>
            <person name="Nellist C.F."/>
            <person name="Bates H."/>
            <person name="Vickerstaff R.J."/>
            <person name="Harrison R.J."/>
        </authorList>
    </citation>
    <scope>NUCLEOTIDE SEQUENCE</scope>
    <source>
        <strain evidence="1">15-7</strain>
    </source>
</reference>
<protein>
    <submittedName>
        <fullName evidence="1">Uncharacterized protein</fullName>
    </submittedName>
</protein>
<dbReference type="AlphaFoldDB" id="A0A8T0Y8E8"/>